<feature type="compositionally biased region" description="Basic and acidic residues" evidence="12">
    <location>
        <begin position="128"/>
        <end position="137"/>
    </location>
</feature>
<evidence type="ECO:0000256" key="9">
    <source>
        <dbReference type="ARBA" id="ARBA00022801"/>
    </source>
</evidence>
<dbReference type="GO" id="GO:0043137">
    <property type="term" value="P:DNA replication, removal of RNA primer"/>
    <property type="evidence" value="ECO:0007669"/>
    <property type="project" value="TreeGrafter"/>
</dbReference>
<keyword evidence="8 11" id="KW-0255">Endonuclease</keyword>
<accession>A0A330GY84</accession>
<keyword evidence="11" id="KW-0963">Cytoplasm</keyword>
<keyword evidence="9 11" id="KW-0378">Hydrolase</keyword>
<feature type="binding site" evidence="11">
    <location>
        <position position="10"/>
    </location>
    <ligand>
        <name>Mg(2+)</name>
        <dbReference type="ChEBI" id="CHEBI:18420"/>
        <label>1</label>
    </ligand>
</feature>
<dbReference type="PROSITE" id="PS50879">
    <property type="entry name" value="RNASE_H_1"/>
    <property type="match status" value="1"/>
</dbReference>
<dbReference type="Proteomes" id="UP000251956">
    <property type="component" value="Unassembled WGS sequence"/>
</dbReference>
<dbReference type="Gene3D" id="3.30.420.10">
    <property type="entry name" value="Ribonuclease H-like superfamily/Ribonuclease H"/>
    <property type="match status" value="1"/>
</dbReference>
<comment type="catalytic activity">
    <reaction evidence="1 11">
        <text>Endonucleolytic cleavage to 5'-phosphomonoester.</text>
        <dbReference type="EC" id="3.1.26.4"/>
    </reaction>
</comment>
<evidence type="ECO:0000256" key="5">
    <source>
        <dbReference type="ARBA" id="ARBA00012180"/>
    </source>
</evidence>
<evidence type="ECO:0000256" key="4">
    <source>
        <dbReference type="ARBA" id="ARBA00011245"/>
    </source>
</evidence>
<dbReference type="InterPro" id="IPR036397">
    <property type="entry name" value="RNaseH_sf"/>
</dbReference>
<evidence type="ECO:0000256" key="12">
    <source>
        <dbReference type="SAM" id="MobiDB-lite"/>
    </source>
</evidence>
<dbReference type="GO" id="GO:0004523">
    <property type="term" value="F:RNA-DNA hybrid ribonuclease activity"/>
    <property type="evidence" value="ECO:0007669"/>
    <property type="project" value="UniProtKB-UniRule"/>
</dbReference>
<dbReference type="PANTHER" id="PTHR10642">
    <property type="entry name" value="RIBONUCLEASE H1"/>
    <property type="match status" value="1"/>
</dbReference>
<evidence type="ECO:0000313" key="14">
    <source>
        <dbReference type="EMBL" id="RAZ80328.1"/>
    </source>
</evidence>
<dbReference type="InterPro" id="IPR050092">
    <property type="entry name" value="RNase_H"/>
</dbReference>
<evidence type="ECO:0000313" key="15">
    <source>
        <dbReference type="Proteomes" id="UP000251956"/>
    </source>
</evidence>
<feature type="domain" description="RNase H type-1" evidence="13">
    <location>
        <begin position="1"/>
        <end position="142"/>
    </location>
</feature>
<dbReference type="InterPro" id="IPR002156">
    <property type="entry name" value="RNaseH_domain"/>
</dbReference>
<dbReference type="CDD" id="cd09278">
    <property type="entry name" value="RNase_HI_prokaryote_like"/>
    <property type="match status" value="1"/>
</dbReference>
<dbReference type="RefSeq" id="WP_112125875.1">
    <property type="nucleotide sequence ID" value="NZ_QMBQ01000001.1"/>
</dbReference>
<reference evidence="14 15" key="2">
    <citation type="submission" date="2018-07" db="EMBL/GenBank/DDBJ databases">
        <title>Diversity of Mesorhizobium strains in Brazil.</title>
        <authorList>
            <person name="Helene L.C.F."/>
            <person name="Dall'Agnol R."/>
            <person name="Delamuta J.R.M."/>
            <person name="Hungria M."/>
        </authorList>
    </citation>
    <scope>NUCLEOTIDE SEQUENCE [LARGE SCALE GENOMIC DNA]</scope>
    <source>
        <strain evidence="14 15">CNPSo 3140</strain>
    </source>
</reference>
<keyword evidence="10 11" id="KW-0460">Magnesium</keyword>
<comment type="caution">
    <text evidence="14">The sequence shown here is derived from an EMBL/GenBank/DDBJ whole genome shotgun (WGS) entry which is preliminary data.</text>
</comment>
<dbReference type="GO" id="GO:0000287">
    <property type="term" value="F:magnesium ion binding"/>
    <property type="evidence" value="ECO:0007669"/>
    <property type="project" value="UniProtKB-UniRule"/>
</dbReference>
<keyword evidence="15" id="KW-1185">Reference proteome</keyword>
<dbReference type="AlphaFoldDB" id="A0A330GY84"/>
<evidence type="ECO:0000256" key="3">
    <source>
        <dbReference type="ARBA" id="ARBA00005300"/>
    </source>
</evidence>
<dbReference type="HAMAP" id="MF_00042">
    <property type="entry name" value="RNase_H"/>
    <property type="match status" value="1"/>
</dbReference>
<dbReference type="InterPro" id="IPR022892">
    <property type="entry name" value="RNaseHI"/>
</dbReference>
<dbReference type="GO" id="GO:0005737">
    <property type="term" value="C:cytoplasm"/>
    <property type="evidence" value="ECO:0007669"/>
    <property type="project" value="UniProtKB-SubCell"/>
</dbReference>
<sequence>MNKKIEIFTDGACSGNPGPGGWGAVLRYNGVTKELYGGEAETTNNRMELLAAITALNALKEPCAVDLYTDSKYVMDGISKWIHGWKKNGWKTGDRKPVKNGELWQALDEANRRHKVTWYWVKGHAGHPENERADELARQGMAPFKPKLARPAPVAAASTQEGTPARKPTPRRSTQSY</sequence>
<dbReference type="SUPFAM" id="SSF53098">
    <property type="entry name" value="Ribonuclease H-like"/>
    <property type="match status" value="1"/>
</dbReference>
<name>A0A330GY84_9HYPH</name>
<evidence type="ECO:0000259" key="13">
    <source>
        <dbReference type="PROSITE" id="PS50879"/>
    </source>
</evidence>
<organism evidence="14 15">
    <name type="scientific">Mesorhizobium atlanticum</name>
    <dbReference type="NCBI Taxonomy" id="2233532"/>
    <lineage>
        <taxon>Bacteria</taxon>
        <taxon>Pseudomonadati</taxon>
        <taxon>Pseudomonadota</taxon>
        <taxon>Alphaproteobacteria</taxon>
        <taxon>Hyphomicrobiales</taxon>
        <taxon>Phyllobacteriaceae</taxon>
        <taxon>Mesorhizobium</taxon>
    </lineage>
</organism>
<dbReference type="InterPro" id="IPR012337">
    <property type="entry name" value="RNaseH-like_sf"/>
</dbReference>
<dbReference type="PANTHER" id="PTHR10642:SF26">
    <property type="entry name" value="RIBONUCLEASE H1"/>
    <property type="match status" value="1"/>
</dbReference>
<dbReference type="EC" id="3.1.26.4" evidence="5 11"/>
<keyword evidence="7 11" id="KW-0479">Metal-binding</keyword>
<feature type="binding site" evidence="11">
    <location>
        <position position="70"/>
    </location>
    <ligand>
        <name>Mg(2+)</name>
        <dbReference type="ChEBI" id="CHEBI:18420"/>
        <label>1</label>
    </ligand>
</feature>
<evidence type="ECO:0000256" key="11">
    <source>
        <dbReference type="HAMAP-Rule" id="MF_00042"/>
    </source>
</evidence>
<comment type="function">
    <text evidence="2 11">Endonuclease that specifically degrades the RNA of RNA-DNA hybrids.</text>
</comment>
<evidence type="ECO:0000256" key="10">
    <source>
        <dbReference type="ARBA" id="ARBA00022842"/>
    </source>
</evidence>
<feature type="region of interest" description="Disordered" evidence="12">
    <location>
        <begin position="128"/>
        <end position="177"/>
    </location>
</feature>
<keyword evidence="6 11" id="KW-0540">Nuclease</keyword>
<gene>
    <name evidence="11" type="primary">rnhA</name>
    <name evidence="14" type="ORF">DPM35_03335</name>
</gene>
<feature type="binding site" evidence="11">
    <location>
        <position position="48"/>
    </location>
    <ligand>
        <name>Mg(2+)</name>
        <dbReference type="ChEBI" id="CHEBI:18420"/>
        <label>1</label>
    </ligand>
</feature>
<evidence type="ECO:0000256" key="7">
    <source>
        <dbReference type="ARBA" id="ARBA00022723"/>
    </source>
</evidence>
<proteinExistence type="inferred from homology"/>
<comment type="subcellular location">
    <subcellularLocation>
        <location evidence="11">Cytoplasm</location>
    </subcellularLocation>
</comment>
<dbReference type="FunFam" id="3.30.420.10:FF:000089">
    <property type="entry name" value="Ribonuclease H"/>
    <property type="match status" value="1"/>
</dbReference>
<dbReference type="GO" id="GO:0003676">
    <property type="term" value="F:nucleic acid binding"/>
    <property type="evidence" value="ECO:0007669"/>
    <property type="project" value="InterPro"/>
</dbReference>
<dbReference type="EMBL" id="QMBQ01000001">
    <property type="protein sequence ID" value="RAZ80328.1"/>
    <property type="molecule type" value="Genomic_DNA"/>
</dbReference>
<comment type="similarity">
    <text evidence="3 11">Belongs to the RNase H family.</text>
</comment>
<feature type="binding site" evidence="11">
    <location>
        <position position="10"/>
    </location>
    <ligand>
        <name>Mg(2+)</name>
        <dbReference type="ChEBI" id="CHEBI:18420"/>
        <label>2</label>
    </ligand>
</feature>
<dbReference type="Pfam" id="PF00075">
    <property type="entry name" value="RNase_H"/>
    <property type="match status" value="1"/>
</dbReference>
<evidence type="ECO:0000256" key="1">
    <source>
        <dbReference type="ARBA" id="ARBA00000077"/>
    </source>
</evidence>
<evidence type="ECO:0000256" key="8">
    <source>
        <dbReference type="ARBA" id="ARBA00022759"/>
    </source>
</evidence>
<dbReference type="OrthoDB" id="7845843at2"/>
<protein>
    <recommendedName>
        <fullName evidence="5 11">Ribonuclease H</fullName>
        <shortName evidence="11">RNase H</shortName>
        <ecNumber evidence="5 11">3.1.26.4</ecNumber>
    </recommendedName>
</protein>
<feature type="binding site" evidence="11">
    <location>
        <position position="134"/>
    </location>
    <ligand>
        <name>Mg(2+)</name>
        <dbReference type="ChEBI" id="CHEBI:18420"/>
        <label>2</label>
    </ligand>
</feature>
<evidence type="ECO:0000256" key="6">
    <source>
        <dbReference type="ARBA" id="ARBA00022722"/>
    </source>
</evidence>
<comment type="subunit">
    <text evidence="4 11">Monomer.</text>
</comment>
<comment type="cofactor">
    <cofactor evidence="11">
        <name>Mg(2+)</name>
        <dbReference type="ChEBI" id="CHEBI:18420"/>
    </cofactor>
    <text evidence="11">Binds 1 Mg(2+) ion per subunit. May bind a second metal ion at a regulatory site, or after substrate binding.</text>
</comment>
<reference evidence="15" key="1">
    <citation type="submission" date="2018-06" db="EMBL/GenBank/DDBJ databases">
        <authorList>
            <person name="Helene L.C."/>
            <person name="Dall'Agnol R."/>
            <person name="Delamuta J.R."/>
            <person name="Hungria M."/>
        </authorList>
    </citation>
    <scope>NUCLEOTIDE SEQUENCE [LARGE SCALE GENOMIC DNA]</scope>
    <source>
        <strain evidence="15">CNPSo 3140</strain>
    </source>
</reference>
<evidence type="ECO:0000256" key="2">
    <source>
        <dbReference type="ARBA" id="ARBA00004065"/>
    </source>
</evidence>
<dbReference type="NCBIfam" id="NF001236">
    <property type="entry name" value="PRK00203.1"/>
    <property type="match status" value="1"/>
</dbReference>